<name>A0ABD6X4N1_PHODM</name>
<evidence type="ECO:0000256" key="9">
    <source>
        <dbReference type="SAM" id="MobiDB-lite"/>
    </source>
</evidence>
<proteinExistence type="inferred from homology"/>
<dbReference type="CDD" id="cd18787">
    <property type="entry name" value="SF2_C_DEAD"/>
    <property type="match status" value="1"/>
</dbReference>
<evidence type="ECO:0000256" key="1">
    <source>
        <dbReference type="ARBA" id="ARBA00022490"/>
    </source>
</evidence>
<dbReference type="GO" id="GO:0005737">
    <property type="term" value="C:cytoplasm"/>
    <property type="evidence" value="ECO:0007669"/>
    <property type="project" value="UniProtKB-SubCell"/>
</dbReference>
<comment type="function">
    <text evidence="7">DEAD-box RNA helicase involved in the assembly of the 50S ribosomal subunit at low temperature. Exhibits RNA-stimulated ATP hydrolysis and RNA unwinding activity.</text>
</comment>
<dbReference type="Pfam" id="PF00270">
    <property type="entry name" value="DEAD"/>
    <property type="match status" value="1"/>
</dbReference>
<dbReference type="NCBIfam" id="NF008394">
    <property type="entry name" value="PRK11192.1"/>
    <property type="match status" value="1"/>
</dbReference>
<dbReference type="SUPFAM" id="SSF52540">
    <property type="entry name" value="P-loop containing nucleoside triphosphate hydrolases"/>
    <property type="match status" value="1"/>
</dbReference>
<keyword evidence="2 7" id="KW-0690">Ribosome biogenesis</keyword>
<feature type="domain" description="DEAD-box RNA helicase Q" evidence="12">
    <location>
        <begin position="2"/>
        <end position="30"/>
    </location>
</feature>
<dbReference type="GO" id="GO:0003724">
    <property type="term" value="F:RNA helicase activity"/>
    <property type="evidence" value="ECO:0007669"/>
    <property type="project" value="UniProtKB-UniRule"/>
</dbReference>
<feature type="domain" description="Helicase C-terminal" evidence="11">
    <location>
        <begin position="219"/>
        <end position="384"/>
    </location>
</feature>
<comment type="subcellular location">
    <subcellularLocation>
        <location evidence="7">Cytoplasm</location>
    </subcellularLocation>
</comment>
<dbReference type="InterPro" id="IPR001650">
    <property type="entry name" value="Helicase_C-like"/>
</dbReference>
<evidence type="ECO:0000313" key="13">
    <source>
        <dbReference type="EMBL" id="PSU16632.1"/>
    </source>
</evidence>
<feature type="compositionally biased region" description="Basic residues" evidence="9">
    <location>
        <begin position="404"/>
        <end position="422"/>
    </location>
</feature>
<dbReference type="Gene3D" id="3.40.50.300">
    <property type="entry name" value="P-loop containing nucleotide triphosphate hydrolases"/>
    <property type="match status" value="2"/>
</dbReference>
<keyword evidence="6 7" id="KW-0067">ATP-binding</keyword>
<evidence type="ECO:0000256" key="3">
    <source>
        <dbReference type="ARBA" id="ARBA00022741"/>
    </source>
</evidence>
<dbReference type="InterPro" id="IPR011545">
    <property type="entry name" value="DEAD/DEAH_box_helicase_dom"/>
</dbReference>
<evidence type="ECO:0000256" key="6">
    <source>
        <dbReference type="ARBA" id="ARBA00022840"/>
    </source>
</evidence>
<feature type="compositionally biased region" description="Basic and acidic residues" evidence="9">
    <location>
        <begin position="392"/>
        <end position="403"/>
    </location>
</feature>
<dbReference type="InterPro" id="IPR027417">
    <property type="entry name" value="P-loop_NTPase"/>
</dbReference>
<comment type="caution">
    <text evidence="13">The sequence shown here is derived from an EMBL/GenBank/DDBJ whole genome shotgun (WGS) entry which is preliminary data.</text>
</comment>
<dbReference type="HAMAP" id="MF_00967">
    <property type="entry name" value="DEAD_helicase_SrmB"/>
    <property type="match status" value="1"/>
</dbReference>
<evidence type="ECO:0000256" key="2">
    <source>
        <dbReference type="ARBA" id="ARBA00022517"/>
    </source>
</evidence>
<gene>
    <name evidence="7" type="primary">srmB</name>
    <name evidence="13" type="ORF">CTM90_11150</name>
</gene>
<evidence type="ECO:0000256" key="8">
    <source>
        <dbReference type="PROSITE-ProRule" id="PRU00552"/>
    </source>
</evidence>
<evidence type="ECO:0000259" key="12">
    <source>
        <dbReference type="PROSITE" id="PS51195"/>
    </source>
</evidence>
<evidence type="ECO:0000259" key="10">
    <source>
        <dbReference type="PROSITE" id="PS51192"/>
    </source>
</evidence>
<comment type="catalytic activity">
    <reaction evidence="7">
        <text>ATP + H2O = ADP + phosphate + H(+)</text>
        <dbReference type="Rhea" id="RHEA:13065"/>
        <dbReference type="ChEBI" id="CHEBI:15377"/>
        <dbReference type="ChEBI" id="CHEBI:15378"/>
        <dbReference type="ChEBI" id="CHEBI:30616"/>
        <dbReference type="ChEBI" id="CHEBI:43474"/>
        <dbReference type="ChEBI" id="CHEBI:456216"/>
        <dbReference type="EC" id="3.6.4.13"/>
    </reaction>
</comment>
<dbReference type="PROSITE" id="PS00039">
    <property type="entry name" value="DEAD_ATP_HELICASE"/>
    <property type="match status" value="1"/>
</dbReference>
<comment type="subunit">
    <text evidence="7">Interacts with the 50S ribosomal subunit.</text>
</comment>
<sequence>MRDFSELELDSELLRAIEEIGYSRPTVVQAQAIPHALDGKDVMASAPTGTGKTAAFLLPMIQHLMDFPRRKPGPARVLVLTPTRELAIQVADHARALAKYTDLKIFTITGGISYDEHAELLGKTQDIVVATPGRLMEYIEAERFDCRAIECLILDEADRMLDMGFGKIVERINKECRWRQQSLLFSATLEGKGVREFSQHILNEPLEVNAEPSRRERKKIHQVYHRCDNMEHKLAILEHLLRNDAERTIIFVKTRERLAELRGQLETRQIKCCWIQGEMAQAARSNTIRRFREGVINVMIATDVAARGIDLPDVSHVINFDMPRTADVYLHRIGRTARAGKKGSAISLVEAHDQAMMERVCRYIKEEVPERFVEGLRPATKKAATVKKKKPKNLDKKAKAELAKKKKAKAKKVAKKAAKKTAPKTAPKTA</sequence>
<dbReference type="PANTHER" id="PTHR47959:SF3">
    <property type="entry name" value="ATP-DEPENDENT RNA HELICASE SRMB"/>
    <property type="match status" value="1"/>
</dbReference>
<feature type="short sequence motif" description="Q motif" evidence="8">
    <location>
        <begin position="2"/>
        <end position="30"/>
    </location>
</feature>
<dbReference type="PANTHER" id="PTHR47959">
    <property type="entry name" value="ATP-DEPENDENT RNA HELICASE RHLE-RELATED"/>
    <property type="match status" value="1"/>
</dbReference>
<dbReference type="GO" id="GO:0005524">
    <property type="term" value="F:ATP binding"/>
    <property type="evidence" value="ECO:0007669"/>
    <property type="project" value="UniProtKB-UniRule"/>
</dbReference>
<reference evidence="13 14" key="1">
    <citation type="submission" date="2018-03" db="EMBL/GenBank/DDBJ databases">
        <title>Whole genome sequencing of Histamine producing bacteria.</title>
        <authorList>
            <person name="Butler K."/>
        </authorList>
    </citation>
    <scope>NUCLEOTIDE SEQUENCE [LARGE SCALE GENOMIC DNA]</scope>
    <source>
        <strain evidence="13 14">BT-6</strain>
    </source>
</reference>
<dbReference type="InterPro" id="IPR000629">
    <property type="entry name" value="RNA-helicase_DEAD-box_CS"/>
</dbReference>
<feature type="region of interest" description="Disordered" evidence="9">
    <location>
        <begin position="380"/>
        <end position="430"/>
    </location>
</feature>
<dbReference type="GO" id="GO:0000027">
    <property type="term" value="P:ribosomal large subunit assembly"/>
    <property type="evidence" value="ECO:0007669"/>
    <property type="project" value="UniProtKB-UniRule"/>
</dbReference>
<feature type="domain" description="Helicase ATP-binding" evidence="10">
    <location>
        <begin position="33"/>
        <end position="207"/>
    </location>
</feature>
<dbReference type="InterPro" id="IPR044742">
    <property type="entry name" value="DEAD/DEAH_RhlB"/>
</dbReference>
<dbReference type="InterPro" id="IPR050079">
    <property type="entry name" value="DEAD_box_RNA_helicase"/>
</dbReference>
<dbReference type="PROSITE" id="PS51195">
    <property type="entry name" value="Q_MOTIF"/>
    <property type="match status" value="1"/>
</dbReference>
<protein>
    <recommendedName>
        <fullName evidence="7">ATP-dependent RNA helicase SrmB</fullName>
        <ecNumber evidence="7">3.6.4.13</ecNumber>
    </recommendedName>
</protein>
<keyword evidence="3 7" id="KW-0547">Nucleotide-binding</keyword>
<accession>A0ABD6X4N1</accession>
<keyword evidence="4 7" id="KW-0378">Hydrolase</keyword>
<dbReference type="InterPro" id="IPR014014">
    <property type="entry name" value="RNA_helicase_DEAD_Q_motif"/>
</dbReference>
<dbReference type="EMBL" id="PYMM01000006">
    <property type="protein sequence ID" value="PSU16632.1"/>
    <property type="molecule type" value="Genomic_DNA"/>
</dbReference>
<dbReference type="GO" id="GO:0016787">
    <property type="term" value="F:hydrolase activity"/>
    <property type="evidence" value="ECO:0007669"/>
    <property type="project" value="UniProtKB-KW"/>
</dbReference>
<dbReference type="FunFam" id="3.40.50.300:FF:000291">
    <property type="entry name" value="ATP-dependent RNA helicase SrmB"/>
    <property type="match status" value="1"/>
</dbReference>
<evidence type="ECO:0000313" key="14">
    <source>
        <dbReference type="Proteomes" id="UP000241404"/>
    </source>
</evidence>
<dbReference type="PROSITE" id="PS51194">
    <property type="entry name" value="HELICASE_CTER"/>
    <property type="match status" value="1"/>
</dbReference>
<dbReference type="CDD" id="cd00268">
    <property type="entry name" value="DEADc"/>
    <property type="match status" value="1"/>
</dbReference>
<keyword evidence="5 7" id="KW-0347">Helicase</keyword>
<evidence type="ECO:0000256" key="7">
    <source>
        <dbReference type="HAMAP-Rule" id="MF_00967"/>
    </source>
</evidence>
<dbReference type="PROSITE" id="PS51192">
    <property type="entry name" value="HELICASE_ATP_BIND_1"/>
    <property type="match status" value="1"/>
</dbReference>
<evidence type="ECO:0000256" key="4">
    <source>
        <dbReference type="ARBA" id="ARBA00022801"/>
    </source>
</evidence>
<evidence type="ECO:0000256" key="5">
    <source>
        <dbReference type="ARBA" id="ARBA00022806"/>
    </source>
</evidence>
<dbReference type="SMART" id="SM00490">
    <property type="entry name" value="HELICc"/>
    <property type="match status" value="1"/>
</dbReference>
<dbReference type="InterPro" id="IPR014001">
    <property type="entry name" value="Helicase_ATP-bd"/>
</dbReference>
<dbReference type="SMART" id="SM00487">
    <property type="entry name" value="DEXDc"/>
    <property type="match status" value="1"/>
</dbReference>
<dbReference type="Proteomes" id="UP000241404">
    <property type="component" value="Unassembled WGS sequence"/>
</dbReference>
<comment type="similarity">
    <text evidence="7">Belongs to the DEAD box helicase family. SrmB subfamily.</text>
</comment>
<dbReference type="Pfam" id="PF00271">
    <property type="entry name" value="Helicase_C"/>
    <property type="match status" value="1"/>
</dbReference>
<dbReference type="AlphaFoldDB" id="A0ABD6X4N1"/>
<dbReference type="InterPro" id="IPR028621">
    <property type="entry name" value="DEAD_helicase_SrmB"/>
</dbReference>
<keyword evidence="1 7" id="KW-0963">Cytoplasm</keyword>
<dbReference type="EC" id="3.6.4.13" evidence="7"/>
<evidence type="ECO:0000259" key="11">
    <source>
        <dbReference type="PROSITE" id="PS51194"/>
    </source>
</evidence>
<organism evidence="13 14">
    <name type="scientific">Photobacterium damselae</name>
    <dbReference type="NCBI Taxonomy" id="38293"/>
    <lineage>
        <taxon>Bacteria</taxon>
        <taxon>Pseudomonadati</taxon>
        <taxon>Pseudomonadota</taxon>
        <taxon>Gammaproteobacteria</taxon>
        <taxon>Vibrionales</taxon>
        <taxon>Vibrionaceae</taxon>
        <taxon>Photobacterium</taxon>
    </lineage>
</organism>